<organism evidence="1 2">
    <name type="scientific">Mycolicibacterium vanbaalenii</name>
    <name type="common">Mycobacterium vanbaalenii</name>
    <dbReference type="NCBI Taxonomy" id="110539"/>
    <lineage>
        <taxon>Bacteria</taxon>
        <taxon>Bacillati</taxon>
        <taxon>Actinomycetota</taxon>
        <taxon>Actinomycetes</taxon>
        <taxon>Mycobacteriales</taxon>
        <taxon>Mycobacteriaceae</taxon>
        <taxon>Mycolicibacterium</taxon>
    </lineage>
</organism>
<evidence type="ECO:0000313" key="1">
    <source>
        <dbReference type="EMBL" id="CAA0127426.1"/>
    </source>
</evidence>
<evidence type="ECO:0000313" key="2">
    <source>
        <dbReference type="Proteomes" id="UP000430146"/>
    </source>
</evidence>
<dbReference type="Proteomes" id="UP000430146">
    <property type="component" value="Unassembled WGS sequence"/>
</dbReference>
<dbReference type="EMBL" id="CACSIP010000030">
    <property type="protein sequence ID" value="CAA0127426.1"/>
    <property type="molecule type" value="Genomic_DNA"/>
</dbReference>
<dbReference type="AlphaFoldDB" id="A0A5S9R1Y4"/>
<proteinExistence type="predicted"/>
<sequence length="71" mass="7962">MKIQPRANYANIHAVWLKTDDVMPLDDDKLMVMVEPGSFKAIDENTVEFRAMVPASSIDSLFTPPAKRLGK</sequence>
<protein>
    <submittedName>
        <fullName evidence="1">Uncharacterized protein</fullName>
    </submittedName>
</protein>
<gene>
    <name evidence="1" type="ORF">AELLOGFF_05192</name>
</gene>
<accession>A0A5S9R1Y4</accession>
<reference evidence="1 2" key="1">
    <citation type="submission" date="2019-11" db="EMBL/GenBank/DDBJ databases">
        <authorList>
            <person name="Holert J."/>
        </authorList>
    </citation>
    <scope>NUCLEOTIDE SEQUENCE [LARGE SCALE GENOMIC DNA]</scope>
    <source>
        <strain evidence="1">BC8_1</strain>
    </source>
</reference>
<name>A0A5S9R1Y4_MYCVN</name>
<keyword evidence="2" id="KW-1185">Reference proteome</keyword>